<accession>A0A939G345</accession>
<dbReference type="InterPro" id="IPR050587">
    <property type="entry name" value="GNT1/Glycosyltrans_8"/>
</dbReference>
<organism evidence="1 2">
    <name type="scientific">Fibrella aquatilis</name>
    <dbReference type="NCBI Taxonomy" id="2817059"/>
    <lineage>
        <taxon>Bacteria</taxon>
        <taxon>Pseudomonadati</taxon>
        <taxon>Bacteroidota</taxon>
        <taxon>Cytophagia</taxon>
        <taxon>Cytophagales</taxon>
        <taxon>Spirosomataceae</taxon>
        <taxon>Fibrella</taxon>
    </lineage>
</organism>
<dbReference type="Gene3D" id="3.90.550.10">
    <property type="entry name" value="Spore Coat Polysaccharide Biosynthesis Protein SpsA, Chain A"/>
    <property type="match status" value="1"/>
</dbReference>
<gene>
    <name evidence="1" type="ORF">J2I48_10705</name>
</gene>
<sequence>MQQCYVSVLCNDNFLPGVLAMNQSLKNVGATHKYLVLLTPDVSAHVRHYLEAGGIRTKLVESLANPYAGQVSAELARTYTKLQVFGLTDYQKVVSLDLDMLVCANFDDVFNKPGWSAVNAGGMLPEHADWLALNSGFLVVEPNADLFADMLQQKDILPSYDKGDQGFLHSYFPEWSTLPHLHLDHAHNLYVGHLNRYHHLFGYHLPTANTPANARTIRVLHFWGPHKPWDFGQVDHAPSLYNDAFRLWWENFEQALANYPAAGQDNPVHQLVQGVTRFRKRVLADFMNKQAS</sequence>
<keyword evidence="2" id="KW-1185">Reference proteome</keyword>
<protein>
    <recommendedName>
        <fullName evidence="3">Glycosyl transferase family 8</fullName>
    </recommendedName>
</protein>
<dbReference type="AlphaFoldDB" id="A0A939G345"/>
<dbReference type="RefSeq" id="WP_207335439.1">
    <property type="nucleotide sequence ID" value="NZ_JAFMYU010000007.1"/>
</dbReference>
<dbReference type="InterPro" id="IPR029044">
    <property type="entry name" value="Nucleotide-diphossugar_trans"/>
</dbReference>
<dbReference type="Proteomes" id="UP000664795">
    <property type="component" value="Unassembled WGS sequence"/>
</dbReference>
<comment type="caution">
    <text evidence="1">The sequence shown here is derived from an EMBL/GenBank/DDBJ whole genome shotgun (WGS) entry which is preliminary data.</text>
</comment>
<dbReference type="PANTHER" id="PTHR11183">
    <property type="entry name" value="GLYCOGENIN SUBFAMILY MEMBER"/>
    <property type="match status" value="1"/>
</dbReference>
<dbReference type="SUPFAM" id="SSF53448">
    <property type="entry name" value="Nucleotide-diphospho-sugar transferases"/>
    <property type="match status" value="1"/>
</dbReference>
<dbReference type="EMBL" id="JAFMYU010000007">
    <property type="protein sequence ID" value="MBO0931467.1"/>
    <property type="molecule type" value="Genomic_DNA"/>
</dbReference>
<evidence type="ECO:0000313" key="2">
    <source>
        <dbReference type="Proteomes" id="UP000664795"/>
    </source>
</evidence>
<reference evidence="1 2" key="1">
    <citation type="submission" date="2021-03" db="EMBL/GenBank/DDBJ databases">
        <title>Fibrella sp. HMF5036 genome sequencing and assembly.</title>
        <authorList>
            <person name="Kang H."/>
            <person name="Kim H."/>
            <person name="Bae S."/>
            <person name="Joh K."/>
        </authorList>
    </citation>
    <scope>NUCLEOTIDE SEQUENCE [LARGE SCALE GENOMIC DNA]</scope>
    <source>
        <strain evidence="1 2">HMF5036</strain>
    </source>
</reference>
<evidence type="ECO:0008006" key="3">
    <source>
        <dbReference type="Google" id="ProtNLM"/>
    </source>
</evidence>
<proteinExistence type="predicted"/>
<name>A0A939G345_9BACT</name>
<evidence type="ECO:0000313" key="1">
    <source>
        <dbReference type="EMBL" id="MBO0931467.1"/>
    </source>
</evidence>